<name>A0A8H5LPD5_9AGAR</name>
<feature type="compositionally biased region" description="Pro residues" evidence="6">
    <location>
        <begin position="832"/>
        <end position="858"/>
    </location>
</feature>
<sequence>MTIAASFATYASKLINRQPEASMSSSQPMFFSFTTDSSSRHAAQRHADDDDEEDLDDVGDFPHLSGGEDDVEDPYLRLDEDDSQPTRPLLHRSRSSSPLSGSSRSSSPHGGWLAHQATTGFGTRTRPRSPILQQQSPLPSTSNHPLPPPQTMANSSYEQPRSLSLANSLTDSLLPRDGYIRPVDVFSLPDPRTPTRFREKYQDSIWTSLWLFGLTTCFISSFLILFLARKPSNTPSRILPYYTLLHTVPLLTITTFVAAALSYANMWLMRLFARPVMIVTAICVPLMLAICALVGFVGSFMWEDDGYEQETWGETVGLRIFSFLPLFLSLYAMIRFYRLSQFDLPRTLARINASAALLNLTTDILVNNPLLLVLSPSLLLIALLGSIPFLTLIFRLSLVGYASNNEWHLRSWTPWAIFGTVGVWLWTWGVVRGILRVVVSGVVGGWYFGWKFPGDRDYEQGSSDEEGDGYERDEDELLTPPPELLQPQTQMWGNLQLPTSLLNPNAILTPAQTHTFHAAMYRATHASLGTIALAALILAAIRGLTLSIIFLDNLPIYLSEAWSWLTRFAFGGSGRVGGGLGLIIRELEGGVVGTVLRGLYSGLTVLGVLIRRGFYMALRWLVGWVDGWTRAVSGDVLVYAGMMGDGFWRSAARAGGLQAQVMAPADRGTGKGKGKSKGRRGQQRHHESAPDKILLHRVSHPSIPTLTLVPLTLTLPCALTTYLFVAHALGAPNYAFGAAVLAGGVTWLVGGFCKGVVGDIADTLWMCYCVDRDRGISPANFREMRQRSEYSAKEKRGKGWERVWEVFEYNPSRPVNSAPGLSGPARGRTGPSAPPHQQPVSQPQPPRPSRPEYQPQPGPQSTHSRQHSTTSQPPRLPLSALSSRHLSPPSRIFGASLPAEPEDIEIELSSSMRRMQQEANNRGELSSAKSANYPSAQGYAHSPAPAGSSARFEASMSSSRLDSPGAASLESGIGFGGMSGRFGVGSGSVGIRSPLAHDHEEEDGDIDPFKTEETDVSGYDVGPARMGASHSRGASGSGSRTGKQPAAGSDGDEGDGSQFFPGSGFFQ</sequence>
<feature type="compositionally biased region" description="Acidic residues" evidence="6">
    <location>
        <begin position="462"/>
        <end position="477"/>
    </location>
</feature>
<feature type="compositionally biased region" description="Low complexity" evidence="6">
    <location>
        <begin position="859"/>
        <end position="872"/>
    </location>
</feature>
<feature type="region of interest" description="Disordered" evidence="6">
    <location>
        <begin position="458"/>
        <end position="479"/>
    </location>
</feature>
<feature type="region of interest" description="Disordered" evidence="6">
    <location>
        <begin position="34"/>
        <end position="161"/>
    </location>
</feature>
<dbReference type="GO" id="GO:0022857">
    <property type="term" value="F:transmembrane transporter activity"/>
    <property type="evidence" value="ECO:0007669"/>
    <property type="project" value="InterPro"/>
</dbReference>
<evidence type="ECO:0000256" key="3">
    <source>
        <dbReference type="ARBA" id="ARBA00022692"/>
    </source>
</evidence>
<evidence type="ECO:0000313" key="8">
    <source>
        <dbReference type="EMBL" id="KAF5364566.1"/>
    </source>
</evidence>
<keyword evidence="3 7" id="KW-0812">Transmembrane</keyword>
<evidence type="ECO:0000256" key="5">
    <source>
        <dbReference type="ARBA" id="ARBA00023136"/>
    </source>
</evidence>
<feature type="compositionally biased region" description="Low complexity" evidence="6">
    <location>
        <begin position="1024"/>
        <end position="1042"/>
    </location>
</feature>
<feature type="region of interest" description="Disordered" evidence="6">
    <location>
        <begin position="664"/>
        <end position="689"/>
    </location>
</feature>
<proteinExistence type="inferred from homology"/>
<feature type="compositionally biased region" description="Low complexity" evidence="6">
    <location>
        <begin position="948"/>
        <end position="960"/>
    </location>
</feature>
<feature type="transmembrane region" description="Helical" evidence="7">
    <location>
        <begin position="706"/>
        <end position="729"/>
    </location>
</feature>
<evidence type="ECO:0000313" key="9">
    <source>
        <dbReference type="Proteomes" id="UP000559256"/>
    </source>
</evidence>
<comment type="similarity">
    <text evidence="2">Belongs to the CTL (choline transporter-like) family.</text>
</comment>
<dbReference type="PANTHER" id="PTHR12385:SF88">
    <property type="entry name" value="CHOLINE TRANSPORTER-LIKE PROTEIN CTL1"/>
    <property type="match status" value="1"/>
</dbReference>
<feature type="transmembrane region" description="Helical" evidence="7">
    <location>
        <begin position="735"/>
        <end position="757"/>
    </location>
</feature>
<dbReference type="InterPro" id="IPR007603">
    <property type="entry name" value="Choline_transptr-like"/>
</dbReference>
<feature type="region of interest" description="Disordered" evidence="6">
    <location>
        <begin position="815"/>
        <end position="1067"/>
    </location>
</feature>
<feature type="compositionally biased region" description="Low complexity" evidence="6">
    <location>
        <begin position="1056"/>
        <end position="1067"/>
    </location>
</feature>
<dbReference type="GO" id="GO:0005886">
    <property type="term" value="C:plasma membrane"/>
    <property type="evidence" value="ECO:0007669"/>
    <property type="project" value="TreeGrafter"/>
</dbReference>
<feature type="transmembrane region" description="Helical" evidence="7">
    <location>
        <begin position="205"/>
        <end position="227"/>
    </location>
</feature>
<evidence type="ECO:0000256" key="7">
    <source>
        <dbReference type="SAM" id="Phobius"/>
    </source>
</evidence>
<evidence type="ECO:0000256" key="1">
    <source>
        <dbReference type="ARBA" id="ARBA00004141"/>
    </source>
</evidence>
<feature type="compositionally biased region" description="Polar residues" evidence="6">
    <location>
        <begin position="131"/>
        <end position="144"/>
    </location>
</feature>
<keyword evidence="9" id="KW-1185">Reference proteome</keyword>
<evidence type="ECO:0000256" key="4">
    <source>
        <dbReference type="ARBA" id="ARBA00022989"/>
    </source>
</evidence>
<dbReference type="OrthoDB" id="420519at2759"/>
<dbReference type="Pfam" id="PF04515">
    <property type="entry name" value="Choline_transpo"/>
    <property type="match status" value="1"/>
</dbReference>
<feature type="transmembrane region" description="Helical" evidence="7">
    <location>
        <begin position="276"/>
        <end position="296"/>
    </location>
</feature>
<feature type="transmembrane region" description="Helical" evidence="7">
    <location>
        <begin position="239"/>
        <end position="264"/>
    </location>
</feature>
<feature type="compositionally biased region" description="Acidic residues" evidence="6">
    <location>
        <begin position="49"/>
        <end position="59"/>
    </location>
</feature>
<organism evidence="8 9">
    <name type="scientific">Tetrapyrgos nigripes</name>
    <dbReference type="NCBI Taxonomy" id="182062"/>
    <lineage>
        <taxon>Eukaryota</taxon>
        <taxon>Fungi</taxon>
        <taxon>Dikarya</taxon>
        <taxon>Basidiomycota</taxon>
        <taxon>Agaricomycotina</taxon>
        <taxon>Agaricomycetes</taxon>
        <taxon>Agaricomycetidae</taxon>
        <taxon>Agaricales</taxon>
        <taxon>Marasmiineae</taxon>
        <taxon>Marasmiaceae</taxon>
        <taxon>Tetrapyrgos</taxon>
    </lineage>
</organism>
<keyword evidence="4 7" id="KW-1133">Transmembrane helix</keyword>
<evidence type="ECO:0000256" key="6">
    <source>
        <dbReference type="SAM" id="MobiDB-lite"/>
    </source>
</evidence>
<dbReference type="EMBL" id="JAACJM010000032">
    <property type="protein sequence ID" value="KAF5364566.1"/>
    <property type="molecule type" value="Genomic_DNA"/>
</dbReference>
<feature type="transmembrane region" description="Helical" evidence="7">
    <location>
        <begin position="590"/>
        <end position="610"/>
    </location>
</feature>
<reference evidence="8 9" key="1">
    <citation type="journal article" date="2020" name="ISME J.">
        <title>Uncovering the hidden diversity of litter-decomposition mechanisms in mushroom-forming fungi.</title>
        <authorList>
            <person name="Floudas D."/>
            <person name="Bentzer J."/>
            <person name="Ahren D."/>
            <person name="Johansson T."/>
            <person name="Persson P."/>
            <person name="Tunlid A."/>
        </authorList>
    </citation>
    <scope>NUCLEOTIDE SEQUENCE [LARGE SCALE GENOMIC DNA]</scope>
    <source>
        <strain evidence="8 9">CBS 291.85</strain>
    </source>
</reference>
<dbReference type="AlphaFoldDB" id="A0A8H5LPD5"/>
<accession>A0A8H5LPD5</accession>
<feature type="compositionally biased region" description="Low complexity" evidence="6">
    <location>
        <begin position="95"/>
        <end position="111"/>
    </location>
</feature>
<protein>
    <submittedName>
        <fullName evidence="8">Uncharacterized protein</fullName>
    </submittedName>
</protein>
<comment type="caution">
    <text evidence="8">The sequence shown here is derived from an EMBL/GenBank/DDBJ whole genome shotgun (WGS) entry which is preliminary data.</text>
</comment>
<feature type="compositionally biased region" description="Acidic residues" evidence="6">
    <location>
        <begin position="67"/>
        <end position="83"/>
    </location>
</feature>
<feature type="transmembrane region" description="Helical" evidence="7">
    <location>
        <begin position="316"/>
        <end position="336"/>
    </location>
</feature>
<dbReference type="PANTHER" id="PTHR12385">
    <property type="entry name" value="CHOLINE TRANSPORTER-LIKE (SLC FAMILY 44)"/>
    <property type="match status" value="1"/>
</dbReference>
<gene>
    <name evidence="8" type="ORF">D9758_005505</name>
</gene>
<feature type="compositionally biased region" description="Basic residues" evidence="6">
    <location>
        <begin position="670"/>
        <end position="683"/>
    </location>
</feature>
<feature type="compositionally biased region" description="Polar residues" evidence="6">
    <location>
        <begin position="908"/>
        <end position="935"/>
    </location>
</feature>
<feature type="compositionally biased region" description="Gly residues" evidence="6">
    <location>
        <begin position="973"/>
        <end position="988"/>
    </location>
</feature>
<comment type="subcellular location">
    <subcellularLocation>
        <location evidence="1">Membrane</location>
        <topology evidence="1">Multi-pass membrane protein</topology>
    </subcellularLocation>
</comment>
<keyword evidence="5 7" id="KW-0472">Membrane</keyword>
<feature type="transmembrane region" description="Helical" evidence="7">
    <location>
        <begin position="409"/>
        <end position="427"/>
    </location>
</feature>
<dbReference type="Proteomes" id="UP000559256">
    <property type="component" value="Unassembled WGS sequence"/>
</dbReference>
<feature type="compositionally biased region" description="Polar residues" evidence="6">
    <location>
        <begin position="151"/>
        <end position="161"/>
    </location>
</feature>
<evidence type="ECO:0000256" key="2">
    <source>
        <dbReference type="ARBA" id="ARBA00007168"/>
    </source>
</evidence>
<feature type="transmembrane region" description="Helical" evidence="7">
    <location>
        <begin position="528"/>
        <end position="551"/>
    </location>
</feature>
<feature type="transmembrane region" description="Helical" evidence="7">
    <location>
        <begin position="378"/>
        <end position="397"/>
    </location>
</feature>